<comment type="caution">
    <text evidence="2">The sequence shown here is derived from an EMBL/GenBank/DDBJ whole genome shotgun (WGS) entry which is preliminary data.</text>
</comment>
<accession>A0A4R9K0N7</accession>
<evidence type="ECO:0000313" key="2">
    <source>
        <dbReference type="EMBL" id="TGL58656.1"/>
    </source>
</evidence>
<evidence type="ECO:0000259" key="1">
    <source>
        <dbReference type="Pfam" id="PF13614"/>
    </source>
</evidence>
<dbReference type="PANTHER" id="PTHR13696">
    <property type="entry name" value="P-LOOP CONTAINING NUCLEOSIDE TRIPHOSPHATE HYDROLASE"/>
    <property type="match status" value="1"/>
</dbReference>
<dbReference type="SUPFAM" id="SSF52540">
    <property type="entry name" value="P-loop containing nucleoside triphosphate hydrolases"/>
    <property type="match status" value="1"/>
</dbReference>
<dbReference type="InterPro" id="IPR025669">
    <property type="entry name" value="AAA_dom"/>
</dbReference>
<protein>
    <submittedName>
        <fullName evidence="2">ParA family protein</fullName>
    </submittedName>
</protein>
<dbReference type="AlphaFoldDB" id="A0A4R9K0N7"/>
<dbReference type="Proteomes" id="UP000297693">
    <property type="component" value="Unassembled WGS sequence"/>
</dbReference>
<feature type="domain" description="AAA" evidence="1">
    <location>
        <begin position="1"/>
        <end position="166"/>
    </location>
</feature>
<dbReference type="CDD" id="cd02042">
    <property type="entry name" value="ParAB_family"/>
    <property type="match status" value="1"/>
</dbReference>
<dbReference type="OrthoDB" id="323226at2"/>
<evidence type="ECO:0000313" key="3">
    <source>
        <dbReference type="Proteomes" id="UP000297693"/>
    </source>
</evidence>
<dbReference type="Pfam" id="PF13614">
    <property type="entry name" value="AAA_31"/>
    <property type="match status" value="1"/>
</dbReference>
<dbReference type="InterPro" id="IPR027417">
    <property type="entry name" value="P-loop_NTPase"/>
</dbReference>
<name>A0A4R9K0N7_9LEPT</name>
<organism evidence="2 3">
    <name type="scientific">Leptospira ognonensis</name>
    <dbReference type="NCBI Taxonomy" id="2484945"/>
    <lineage>
        <taxon>Bacteria</taxon>
        <taxon>Pseudomonadati</taxon>
        <taxon>Spirochaetota</taxon>
        <taxon>Spirochaetia</taxon>
        <taxon>Leptospirales</taxon>
        <taxon>Leptospiraceae</taxon>
        <taxon>Leptospira</taxon>
    </lineage>
</organism>
<gene>
    <name evidence="2" type="ORF">EHQ58_10065</name>
</gene>
<dbReference type="InterPro" id="IPR050678">
    <property type="entry name" value="DNA_Partitioning_ATPase"/>
</dbReference>
<sequence length="243" mass="26666">MKIITVANIKGGTSKSTTAIHLALALSRRGKTLAVDMDAQADLSDFFFAEEPVEFFDSGNSLTVLTAETTLEESVKESHSVDVLPAIIELSDLGHLASKDFSIIPRLKNILQKTKYDYVVIDTPGSGSAENITSYLPAHVVLIPVTPSKWAVRTVAQVRKKIEEAERFDPTAKKKSIFILPSQWGTSQKQSDLLEKLNGIKNLKIFDPILKNDGIKDRTETGKPLQEGSAPWKSFEALADKLA</sequence>
<dbReference type="EMBL" id="RQGD01000031">
    <property type="protein sequence ID" value="TGL58656.1"/>
    <property type="molecule type" value="Genomic_DNA"/>
</dbReference>
<proteinExistence type="predicted"/>
<reference evidence="2" key="1">
    <citation type="journal article" date="2019" name="PLoS Negl. Trop. Dis.">
        <title>Revisiting the worldwide diversity of Leptospira species in the environment.</title>
        <authorList>
            <person name="Vincent A.T."/>
            <person name="Schiettekatte O."/>
            <person name="Bourhy P."/>
            <person name="Veyrier F.J."/>
            <person name="Picardeau M."/>
        </authorList>
    </citation>
    <scope>NUCLEOTIDE SEQUENCE [LARGE SCALE GENOMIC DNA]</scope>
    <source>
        <strain evidence="2">201702476</strain>
    </source>
</reference>
<keyword evidence="3" id="KW-1185">Reference proteome</keyword>
<dbReference type="RefSeq" id="WP_135623777.1">
    <property type="nucleotide sequence ID" value="NZ_RQGD01000031.1"/>
</dbReference>
<dbReference type="PANTHER" id="PTHR13696:SF52">
    <property type="entry name" value="PARA FAMILY PROTEIN CT_582"/>
    <property type="match status" value="1"/>
</dbReference>
<dbReference type="Gene3D" id="3.40.50.300">
    <property type="entry name" value="P-loop containing nucleotide triphosphate hydrolases"/>
    <property type="match status" value="1"/>
</dbReference>